<reference evidence="2 3" key="1">
    <citation type="submission" date="2020-01" db="EMBL/GenBank/DDBJ databases">
        <title>Insect and environment-associated Actinomycetes.</title>
        <authorList>
            <person name="Currrie C."/>
            <person name="Chevrette M."/>
            <person name="Carlson C."/>
            <person name="Stubbendieck R."/>
            <person name="Wendt-Pienkowski E."/>
        </authorList>
    </citation>
    <scope>NUCLEOTIDE SEQUENCE [LARGE SCALE GENOMIC DNA]</scope>
    <source>
        <strain evidence="2 3">SID8189</strain>
    </source>
</reference>
<dbReference type="AlphaFoldDB" id="A0A9X5CHF9"/>
<evidence type="ECO:0000313" key="2">
    <source>
        <dbReference type="EMBL" id="NEC48028.1"/>
    </source>
</evidence>
<dbReference type="EMBL" id="JAAGNA010000192">
    <property type="protein sequence ID" value="NEC48028.1"/>
    <property type="molecule type" value="Genomic_DNA"/>
</dbReference>
<keyword evidence="3" id="KW-1185">Reference proteome</keyword>
<accession>A0A9X5CHF9</accession>
<evidence type="ECO:0000256" key="1">
    <source>
        <dbReference type="SAM" id="SignalP"/>
    </source>
</evidence>
<dbReference type="Proteomes" id="UP000471745">
    <property type="component" value="Unassembled WGS sequence"/>
</dbReference>
<name>A0A9X5CHF9_9ACTN</name>
<comment type="caution">
    <text evidence="2">The sequence shown here is derived from an EMBL/GenBank/DDBJ whole genome shotgun (WGS) entry which is preliminary data.</text>
</comment>
<gene>
    <name evidence="2" type="ORF">G3I18_05465</name>
</gene>
<sequence length="145" mass="14870">MRRSLPAAVTTAAVALLLAGCTDADAPARADAPPSPGPAASRQPALAVPRAAEVLLPETSGTGSEQLPRFTPPGKAYAVYADWSGAGSVTLVDRSADGGRHPVRCDGATTVGVVHTPRELQHLAVQMTQGPATWRLTVVKGAQEQ</sequence>
<proteinExistence type="predicted"/>
<protein>
    <recommendedName>
        <fullName evidence="4">Lipoprotein</fullName>
    </recommendedName>
</protein>
<dbReference type="RefSeq" id="WP_163086510.1">
    <property type="nucleotide sequence ID" value="NZ_JAAGNA010000192.1"/>
</dbReference>
<dbReference type="PROSITE" id="PS51257">
    <property type="entry name" value="PROKAR_LIPOPROTEIN"/>
    <property type="match status" value="1"/>
</dbReference>
<feature type="signal peptide" evidence="1">
    <location>
        <begin position="1"/>
        <end position="24"/>
    </location>
</feature>
<organism evidence="2 3">
    <name type="scientific">Actinospica acidiphila</name>
    <dbReference type="NCBI Taxonomy" id="304899"/>
    <lineage>
        <taxon>Bacteria</taxon>
        <taxon>Bacillati</taxon>
        <taxon>Actinomycetota</taxon>
        <taxon>Actinomycetes</taxon>
        <taxon>Catenulisporales</taxon>
        <taxon>Actinospicaceae</taxon>
        <taxon>Actinospica</taxon>
    </lineage>
</organism>
<keyword evidence="1" id="KW-0732">Signal</keyword>
<feature type="chain" id="PRO_5040820719" description="Lipoprotein" evidence="1">
    <location>
        <begin position="25"/>
        <end position="145"/>
    </location>
</feature>
<evidence type="ECO:0008006" key="4">
    <source>
        <dbReference type="Google" id="ProtNLM"/>
    </source>
</evidence>
<evidence type="ECO:0000313" key="3">
    <source>
        <dbReference type="Proteomes" id="UP000471745"/>
    </source>
</evidence>